<evidence type="ECO:0000313" key="3">
    <source>
        <dbReference type="Proteomes" id="UP001165586"/>
    </source>
</evidence>
<organism evidence="2 3">
    <name type="scientific">Herbiconiux daphne</name>
    <dbReference type="NCBI Taxonomy" id="2970914"/>
    <lineage>
        <taxon>Bacteria</taxon>
        <taxon>Bacillati</taxon>
        <taxon>Actinomycetota</taxon>
        <taxon>Actinomycetes</taxon>
        <taxon>Micrococcales</taxon>
        <taxon>Microbacteriaceae</taxon>
        <taxon>Herbiconiux</taxon>
    </lineage>
</organism>
<dbReference type="PANTHER" id="PTHR30032:SF4">
    <property type="entry name" value="AMIDASE ENHANCER"/>
    <property type="match status" value="1"/>
</dbReference>
<dbReference type="RefSeq" id="WP_259538510.1">
    <property type="nucleotide sequence ID" value="NZ_JANLCJ010000002.1"/>
</dbReference>
<name>A0ABT2H169_9MICO</name>
<protein>
    <submittedName>
        <fullName evidence="2">Cell wall-binding repeat-containing protein</fullName>
    </submittedName>
</protein>
<proteinExistence type="predicted"/>
<sequence>MSQPKLFRSNVASIATAVGLTLSILLAAGATAADAAPPAGGETQLVSVSRASTGADANAQDASISADGRYVAFSSAATNLASTVTNGRKQIFVRDLESGTTTLITQNMGVAGDGDSTSPSISADGSVVAYLSSAKNLAGSARTGFQQALVWSRATNSSVLASATSDVVPGSANADVGEVTLSDDGSTVAFSTTANNLTTDANPTGWREIFVRVLASGITTLASFGSSGPADDTSGHPALSGDGHVVVFSSAATLADVWSNGSDQIYRRDLAANSIQMISKNRSKAAGGGGSSLNADVSSDGNVVVFFSAAFDLTDTPTVSHGIYWHDVRDGLTRIGCPDYVTGGIAIGGYNSPSISSDGSSITFLSSAKRLTREGAGDGVVLQAYVNDLKTGVIRLASRSTGFSDDAEDAVSQPSVSGNGRMVAFSSRATNLVPGAGPFSQVYVRSMNEDPGVERVGGTDRFAVSAGVSGGTFGANVPVTYVASGETFADALSGSAAAGAKHAPVLLVTRNSIPGPVSDELRRLTPKKIVVLGGVNTIDPSVERALAAFSPSVTRISGADRFALSAAVSAATFGEAGASVPIAYVASGAVFPDALSGSAAAGYLGGPVLLATKEGVSTRVFAELGRLRPASIVVLGGVNTLSDSVVETLSSIAPTSRIAGADRFAVSAGISAATFPTGTIAAYVASGAVFPDALSGSAAAIRRGGPVLLVTADRIPDPIKAELARLKPTRIIVLGGTATVSEAVLNDLKTYAVPIS</sequence>
<dbReference type="InterPro" id="IPR007253">
    <property type="entry name" value="Cell_wall-bd_2"/>
</dbReference>
<dbReference type="Proteomes" id="UP001165586">
    <property type="component" value="Unassembled WGS sequence"/>
</dbReference>
<evidence type="ECO:0000313" key="2">
    <source>
        <dbReference type="EMBL" id="MCS5733693.1"/>
    </source>
</evidence>
<dbReference type="InterPro" id="IPR011659">
    <property type="entry name" value="WD40"/>
</dbReference>
<dbReference type="InterPro" id="IPR051922">
    <property type="entry name" value="Bact_Sporulation_Assoc"/>
</dbReference>
<gene>
    <name evidence="2" type="ORF">N1032_08065</name>
</gene>
<evidence type="ECO:0000256" key="1">
    <source>
        <dbReference type="SAM" id="SignalP"/>
    </source>
</evidence>
<dbReference type="Pfam" id="PF07676">
    <property type="entry name" value="PD40"/>
    <property type="match status" value="2"/>
</dbReference>
<dbReference type="PANTHER" id="PTHR30032">
    <property type="entry name" value="N-ACETYLMURAMOYL-L-ALANINE AMIDASE-RELATED"/>
    <property type="match status" value="1"/>
</dbReference>
<comment type="caution">
    <text evidence="2">The sequence shown here is derived from an EMBL/GenBank/DDBJ whole genome shotgun (WGS) entry which is preliminary data.</text>
</comment>
<dbReference type="EMBL" id="JANLCJ010000002">
    <property type="protein sequence ID" value="MCS5733693.1"/>
    <property type="molecule type" value="Genomic_DNA"/>
</dbReference>
<accession>A0ABT2H169</accession>
<dbReference type="Gene3D" id="2.120.10.30">
    <property type="entry name" value="TolB, C-terminal domain"/>
    <property type="match status" value="2"/>
</dbReference>
<keyword evidence="1" id="KW-0732">Signal</keyword>
<feature type="chain" id="PRO_5047056740" evidence="1">
    <location>
        <begin position="36"/>
        <end position="756"/>
    </location>
</feature>
<feature type="signal peptide" evidence="1">
    <location>
        <begin position="1"/>
        <end position="35"/>
    </location>
</feature>
<reference evidence="2" key="1">
    <citation type="submission" date="2022-08" db="EMBL/GenBank/DDBJ databases">
        <authorList>
            <person name="Deng Y."/>
            <person name="Han X.-F."/>
            <person name="Zhang Y.-Q."/>
        </authorList>
    </citation>
    <scope>NUCLEOTIDE SEQUENCE</scope>
    <source>
        <strain evidence="2">CPCC 203386</strain>
    </source>
</reference>
<keyword evidence="3" id="KW-1185">Reference proteome</keyword>
<dbReference type="InterPro" id="IPR011042">
    <property type="entry name" value="6-blade_b-propeller_TolB-like"/>
</dbReference>
<dbReference type="Pfam" id="PF04122">
    <property type="entry name" value="CW_binding_2"/>
    <property type="match status" value="3"/>
</dbReference>
<dbReference type="SUPFAM" id="SSF82171">
    <property type="entry name" value="DPP6 N-terminal domain-like"/>
    <property type="match status" value="1"/>
</dbReference>